<evidence type="ECO:0000313" key="2">
    <source>
        <dbReference type="Proteomes" id="UP001557470"/>
    </source>
</evidence>
<keyword evidence="2" id="KW-1185">Reference proteome</keyword>
<sequence length="97" mass="10649">MALQPSTLSPFLIGCPTMIYGTQGPLWAGVMVPRRHGEIGSKANNTKTKTEGQSLSKYMIVEDKHQSNWTPAIRSCPYGQIHPCPTNRVPSTQTPPQ</sequence>
<organism evidence="1 2">
    <name type="scientific">Umbra pygmaea</name>
    <name type="common">Eastern mudminnow</name>
    <dbReference type="NCBI Taxonomy" id="75934"/>
    <lineage>
        <taxon>Eukaryota</taxon>
        <taxon>Metazoa</taxon>
        <taxon>Chordata</taxon>
        <taxon>Craniata</taxon>
        <taxon>Vertebrata</taxon>
        <taxon>Euteleostomi</taxon>
        <taxon>Actinopterygii</taxon>
        <taxon>Neopterygii</taxon>
        <taxon>Teleostei</taxon>
        <taxon>Protacanthopterygii</taxon>
        <taxon>Esociformes</taxon>
        <taxon>Umbridae</taxon>
        <taxon>Umbra</taxon>
    </lineage>
</organism>
<protein>
    <submittedName>
        <fullName evidence="1">Uncharacterized protein</fullName>
    </submittedName>
</protein>
<accession>A0ABD0X823</accession>
<name>A0ABD0X823_UMBPY</name>
<dbReference type="Proteomes" id="UP001557470">
    <property type="component" value="Unassembled WGS sequence"/>
</dbReference>
<reference evidence="1 2" key="1">
    <citation type="submission" date="2024-06" db="EMBL/GenBank/DDBJ databases">
        <authorList>
            <person name="Pan Q."/>
            <person name="Wen M."/>
            <person name="Jouanno E."/>
            <person name="Zahm M."/>
            <person name="Klopp C."/>
            <person name="Cabau C."/>
            <person name="Louis A."/>
            <person name="Berthelot C."/>
            <person name="Parey E."/>
            <person name="Roest Crollius H."/>
            <person name="Montfort J."/>
            <person name="Robinson-Rechavi M."/>
            <person name="Bouchez O."/>
            <person name="Lampietro C."/>
            <person name="Lopez Roques C."/>
            <person name="Donnadieu C."/>
            <person name="Postlethwait J."/>
            <person name="Bobe J."/>
            <person name="Verreycken H."/>
            <person name="Guiguen Y."/>
        </authorList>
    </citation>
    <scope>NUCLEOTIDE SEQUENCE [LARGE SCALE GENOMIC DNA]</scope>
    <source>
        <strain evidence="1">Up_M1</strain>
        <tissue evidence="1">Testis</tissue>
    </source>
</reference>
<comment type="caution">
    <text evidence="1">The sequence shown here is derived from an EMBL/GenBank/DDBJ whole genome shotgun (WGS) entry which is preliminary data.</text>
</comment>
<gene>
    <name evidence="1" type="ORF">UPYG_G00054020</name>
</gene>
<proteinExistence type="predicted"/>
<dbReference type="AlphaFoldDB" id="A0ABD0X823"/>
<dbReference type="EMBL" id="JAGEUA010000002">
    <property type="protein sequence ID" value="KAL1005064.1"/>
    <property type="molecule type" value="Genomic_DNA"/>
</dbReference>
<evidence type="ECO:0000313" key="1">
    <source>
        <dbReference type="EMBL" id="KAL1005064.1"/>
    </source>
</evidence>